<sequence>MNKKPRGNQKHLTLSQRIEIEKSLLAGDSFAAIARKIGKDPSTISKEIRKHSKIAENKNTIITGMLPLPPCKLKLI</sequence>
<protein>
    <submittedName>
        <fullName evidence="2">Helix-turn-helix domain-containing protein</fullName>
    </submittedName>
</protein>
<organism evidence="2 3">
    <name type="scientific">Alkaliphilus peptidifermentans DSM 18978</name>
    <dbReference type="NCBI Taxonomy" id="1120976"/>
    <lineage>
        <taxon>Bacteria</taxon>
        <taxon>Bacillati</taxon>
        <taxon>Bacillota</taxon>
        <taxon>Clostridia</taxon>
        <taxon>Peptostreptococcales</taxon>
        <taxon>Natronincolaceae</taxon>
        <taxon>Alkaliphilus</taxon>
    </lineage>
</organism>
<evidence type="ECO:0000313" key="2">
    <source>
        <dbReference type="EMBL" id="SCX75625.1"/>
    </source>
</evidence>
<dbReference type="STRING" id="1120976.SAMN03080606_00058"/>
<dbReference type="EMBL" id="FMUS01000001">
    <property type="protein sequence ID" value="SCX75625.1"/>
    <property type="molecule type" value="Genomic_DNA"/>
</dbReference>
<dbReference type="InterPro" id="IPR009057">
    <property type="entry name" value="Homeodomain-like_sf"/>
</dbReference>
<reference evidence="2 3" key="1">
    <citation type="submission" date="2016-10" db="EMBL/GenBank/DDBJ databases">
        <authorList>
            <person name="de Groot N.N."/>
        </authorList>
    </citation>
    <scope>NUCLEOTIDE SEQUENCE [LARGE SCALE GENOMIC DNA]</scope>
    <source>
        <strain evidence="2 3">DSM 18978</strain>
    </source>
</reference>
<proteinExistence type="predicted"/>
<dbReference type="RefSeq" id="WP_176758789.1">
    <property type="nucleotide sequence ID" value="NZ_FMUS01000001.1"/>
</dbReference>
<dbReference type="AlphaFoldDB" id="A0A1G5ACK6"/>
<dbReference type="InterPro" id="IPR025246">
    <property type="entry name" value="IS30-like_HTH"/>
</dbReference>
<accession>A0A1G5ACK6</accession>
<dbReference type="Pfam" id="PF13936">
    <property type="entry name" value="HTH_38"/>
    <property type="match status" value="1"/>
</dbReference>
<feature type="domain" description="Transposase IS30-like HTH" evidence="1">
    <location>
        <begin position="9"/>
        <end position="51"/>
    </location>
</feature>
<name>A0A1G5ACK6_9FIRM</name>
<keyword evidence="3" id="KW-1185">Reference proteome</keyword>
<dbReference type="Proteomes" id="UP000198636">
    <property type="component" value="Unassembled WGS sequence"/>
</dbReference>
<gene>
    <name evidence="2" type="ORF">SAMN03080606_00058</name>
</gene>
<evidence type="ECO:0000313" key="3">
    <source>
        <dbReference type="Proteomes" id="UP000198636"/>
    </source>
</evidence>
<dbReference type="SUPFAM" id="SSF46689">
    <property type="entry name" value="Homeodomain-like"/>
    <property type="match status" value="1"/>
</dbReference>
<evidence type="ECO:0000259" key="1">
    <source>
        <dbReference type="Pfam" id="PF13936"/>
    </source>
</evidence>